<gene>
    <name evidence="3" type="ordered locus">CLI_1914</name>
</gene>
<dbReference type="SUPFAM" id="SSF82771">
    <property type="entry name" value="GIY-YIG endonuclease"/>
    <property type="match status" value="1"/>
</dbReference>
<evidence type="ECO:0000313" key="3">
    <source>
        <dbReference type="EMBL" id="ABS41550.1"/>
    </source>
</evidence>
<dbReference type="Pfam" id="PF01541">
    <property type="entry name" value="GIY-YIG"/>
    <property type="match status" value="1"/>
</dbReference>
<evidence type="ECO:0000259" key="2">
    <source>
        <dbReference type="PROSITE" id="PS50164"/>
    </source>
</evidence>
<dbReference type="RefSeq" id="WP_012099890.1">
    <property type="nucleotide sequence ID" value="NC_009699.1"/>
</dbReference>
<dbReference type="HOGENOM" id="CLU_117536_0_0_9"/>
<dbReference type="AlphaFoldDB" id="A7GEG2"/>
<protein>
    <submittedName>
        <fullName evidence="3">GIY-YIG domain protein</fullName>
    </submittedName>
</protein>
<dbReference type="Proteomes" id="UP000002410">
    <property type="component" value="Chromosome"/>
</dbReference>
<dbReference type="InterPro" id="IPR000305">
    <property type="entry name" value="GIY-YIG_endonuc"/>
</dbReference>
<feature type="domain" description="GIY-YIG" evidence="2">
    <location>
        <begin position="15"/>
        <end position="102"/>
    </location>
</feature>
<sequence length="184" mass="21990">MGRRLIRIKTINVCGVYGIYYIENNNKIYIYVGSSKECNDSYSRHKHFLEKDKYKNTNKRQMQEIFNKEDLYFTILEECNEEDRLEIETKYINLYKDTIVNKEQHGKSRRSKPTIEETERRRKSNIGTRNPNCKYDLDTILEIKQMIEMGLSNIEISKKTGINRNYISQIRTGQKWSCINILPI</sequence>
<proteinExistence type="predicted"/>
<feature type="region of interest" description="Disordered" evidence="1">
    <location>
        <begin position="103"/>
        <end position="130"/>
    </location>
</feature>
<dbReference type="KEGG" id="cbf:CLI_1914"/>
<name>A7GEG2_CLOBL</name>
<dbReference type="InterPro" id="IPR035901">
    <property type="entry name" value="GIY-YIG_endonuc_sf"/>
</dbReference>
<dbReference type="PROSITE" id="PS50164">
    <property type="entry name" value="GIY_YIG"/>
    <property type="match status" value="1"/>
</dbReference>
<reference evidence="4" key="1">
    <citation type="submission" date="2007-06" db="EMBL/GenBank/DDBJ databases">
        <authorList>
            <person name="Brinkac L.M."/>
            <person name="Daugherty S."/>
            <person name="Dodson R.J."/>
            <person name="Madupu R."/>
            <person name="Brown J.L."/>
            <person name="Bruce D."/>
            <person name="Detter C."/>
            <person name="Munk C."/>
            <person name="Smith L.A."/>
            <person name="Smith T.J."/>
            <person name="White O."/>
            <person name="Brettin T.S."/>
        </authorList>
    </citation>
    <scope>NUCLEOTIDE SEQUENCE [LARGE SCALE GENOMIC DNA]</scope>
    <source>
        <strain evidence="4">Langeland / NCTC 10281 / Type F</strain>
    </source>
</reference>
<accession>A7GEG2</accession>
<organism evidence="3 4">
    <name type="scientific">Clostridium botulinum (strain Langeland / NCTC 10281 / Type F)</name>
    <dbReference type="NCBI Taxonomy" id="441772"/>
    <lineage>
        <taxon>Bacteria</taxon>
        <taxon>Bacillati</taxon>
        <taxon>Bacillota</taxon>
        <taxon>Clostridia</taxon>
        <taxon>Eubacteriales</taxon>
        <taxon>Clostridiaceae</taxon>
        <taxon>Clostridium</taxon>
    </lineage>
</organism>
<dbReference type="Gene3D" id="3.40.1440.10">
    <property type="entry name" value="GIY-YIG endonuclease"/>
    <property type="match status" value="1"/>
</dbReference>
<evidence type="ECO:0000313" key="4">
    <source>
        <dbReference type="Proteomes" id="UP000002410"/>
    </source>
</evidence>
<evidence type="ECO:0000256" key="1">
    <source>
        <dbReference type="SAM" id="MobiDB-lite"/>
    </source>
</evidence>
<dbReference type="EMBL" id="CP000728">
    <property type="protein sequence ID" value="ABS41550.1"/>
    <property type="molecule type" value="Genomic_DNA"/>
</dbReference>